<gene>
    <name evidence="6" type="ORF">LOTGIDRAFT_170155</name>
</gene>
<reference evidence="6 7" key="1">
    <citation type="journal article" date="2013" name="Nature">
        <title>Insights into bilaterian evolution from three spiralian genomes.</title>
        <authorList>
            <person name="Simakov O."/>
            <person name="Marletaz F."/>
            <person name="Cho S.J."/>
            <person name="Edsinger-Gonzales E."/>
            <person name="Havlak P."/>
            <person name="Hellsten U."/>
            <person name="Kuo D.H."/>
            <person name="Larsson T."/>
            <person name="Lv J."/>
            <person name="Arendt D."/>
            <person name="Savage R."/>
            <person name="Osoegawa K."/>
            <person name="de Jong P."/>
            <person name="Grimwood J."/>
            <person name="Chapman J.A."/>
            <person name="Shapiro H."/>
            <person name="Aerts A."/>
            <person name="Otillar R.P."/>
            <person name="Terry A.Y."/>
            <person name="Boore J.L."/>
            <person name="Grigoriev I.V."/>
            <person name="Lindberg D.R."/>
            <person name="Seaver E.C."/>
            <person name="Weisblat D.A."/>
            <person name="Putnam N.H."/>
            <person name="Rokhsar D.S."/>
        </authorList>
    </citation>
    <scope>NUCLEOTIDE SEQUENCE [LARGE SCALE GENOMIC DNA]</scope>
</reference>
<dbReference type="Pfam" id="PF00084">
    <property type="entry name" value="Sushi"/>
    <property type="match status" value="1"/>
</dbReference>
<keyword evidence="7" id="KW-1185">Reference proteome</keyword>
<keyword evidence="4" id="KW-0472">Membrane</keyword>
<comment type="caution">
    <text evidence="2">Lacks conserved residue(s) required for the propagation of feature annotation.</text>
</comment>
<evidence type="ECO:0000256" key="4">
    <source>
        <dbReference type="SAM" id="Phobius"/>
    </source>
</evidence>
<feature type="domain" description="Sushi" evidence="5">
    <location>
        <begin position="4"/>
        <end position="67"/>
    </location>
</feature>
<dbReference type="InterPro" id="IPR000436">
    <property type="entry name" value="Sushi_SCR_CCP_dom"/>
</dbReference>
<feature type="transmembrane region" description="Helical" evidence="4">
    <location>
        <begin position="79"/>
        <end position="104"/>
    </location>
</feature>
<keyword evidence="4" id="KW-0812">Transmembrane</keyword>
<dbReference type="OMA" id="CILVIIM"/>
<feature type="compositionally biased region" description="Polar residues" evidence="3">
    <location>
        <begin position="170"/>
        <end position="188"/>
    </location>
</feature>
<evidence type="ECO:0000313" key="7">
    <source>
        <dbReference type="Proteomes" id="UP000030746"/>
    </source>
</evidence>
<dbReference type="SUPFAM" id="SSF57535">
    <property type="entry name" value="Complement control module/SCR domain"/>
    <property type="match status" value="1"/>
</dbReference>
<dbReference type="EMBL" id="KB203969">
    <property type="protein sequence ID" value="ESO82242.1"/>
    <property type="molecule type" value="Genomic_DNA"/>
</dbReference>
<dbReference type="Gene3D" id="2.10.70.10">
    <property type="entry name" value="Complement Module, domain 1"/>
    <property type="match status" value="1"/>
</dbReference>
<dbReference type="RefSeq" id="XP_009067043.1">
    <property type="nucleotide sequence ID" value="XM_009068795.1"/>
</dbReference>
<dbReference type="KEGG" id="lgi:LOTGIDRAFT_170155"/>
<evidence type="ECO:0000256" key="2">
    <source>
        <dbReference type="PROSITE-ProRule" id="PRU00302"/>
    </source>
</evidence>
<dbReference type="AlphaFoldDB" id="V3ZDW4"/>
<accession>V3ZDW4</accession>
<dbReference type="HOGENOM" id="CLU_987940_0_0_1"/>
<keyword evidence="1" id="KW-1015">Disulfide bond</keyword>
<keyword evidence="2" id="KW-0768">Sushi</keyword>
<dbReference type="CDD" id="cd00033">
    <property type="entry name" value="CCP"/>
    <property type="match status" value="1"/>
</dbReference>
<sequence>MLTSTNVAPRLVSGDAVKELRLSTYNRTPGTVVNLGCYNNYTLVGTDQITCSQAGEWSYYTKPYCSSPQGNQLSELHKLLLGVGVGAAVLFVFVLIGIIGALIYRSKQRRKRARRFRHPSTVTLAYSDFDGYRPFGIISPFSYDDREFFPDGSVKPVEKVKPSQLVPRSALTSSRTSQNTSRPTSPKVTINGPLPEFRSRSRSVDGVVMAVPVQPDPRELERLYSTTLPNKLKRPSYSGEWKDRQEYKRMDYFNRHALAEGHDPFLWRPGSTRWIFERKERV</sequence>
<dbReference type="GeneID" id="20241332"/>
<evidence type="ECO:0000256" key="1">
    <source>
        <dbReference type="ARBA" id="ARBA00023157"/>
    </source>
</evidence>
<evidence type="ECO:0000256" key="3">
    <source>
        <dbReference type="SAM" id="MobiDB-lite"/>
    </source>
</evidence>
<evidence type="ECO:0000259" key="5">
    <source>
        <dbReference type="PROSITE" id="PS50923"/>
    </source>
</evidence>
<evidence type="ECO:0000313" key="6">
    <source>
        <dbReference type="EMBL" id="ESO82242.1"/>
    </source>
</evidence>
<organism evidence="6 7">
    <name type="scientific">Lottia gigantea</name>
    <name type="common">Giant owl limpet</name>
    <dbReference type="NCBI Taxonomy" id="225164"/>
    <lineage>
        <taxon>Eukaryota</taxon>
        <taxon>Metazoa</taxon>
        <taxon>Spiralia</taxon>
        <taxon>Lophotrochozoa</taxon>
        <taxon>Mollusca</taxon>
        <taxon>Gastropoda</taxon>
        <taxon>Patellogastropoda</taxon>
        <taxon>Lottioidea</taxon>
        <taxon>Lottiidae</taxon>
        <taxon>Lottia</taxon>
    </lineage>
</organism>
<dbReference type="Proteomes" id="UP000030746">
    <property type="component" value="Unassembled WGS sequence"/>
</dbReference>
<proteinExistence type="predicted"/>
<dbReference type="PROSITE" id="PS50923">
    <property type="entry name" value="SUSHI"/>
    <property type="match status" value="1"/>
</dbReference>
<name>V3ZDW4_LOTGI</name>
<dbReference type="InterPro" id="IPR035976">
    <property type="entry name" value="Sushi/SCR/CCP_sf"/>
</dbReference>
<protein>
    <recommendedName>
        <fullName evidence="5">Sushi domain-containing protein</fullName>
    </recommendedName>
</protein>
<feature type="region of interest" description="Disordered" evidence="3">
    <location>
        <begin position="159"/>
        <end position="196"/>
    </location>
</feature>
<dbReference type="OrthoDB" id="6086550at2759"/>
<keyword evidence="4" id="KW-1133">Transmembrane helix</keyword>
<dbReference type="CTD" id="20241332"/>